<dbReference type="KEGG" id="cnr:EB819_07050"/>
<proteinExistence type="predicted"/>
<dbReference type="OrthoDB" id="1453715at2"/>
<evidence type="ECO:0000313" key="2">
    <source>
        <dbReference type="EMBL" id="OEL11153.1"/>
    </source>
</evidence>
<evidence type="ECO:0008006" key="4">
    <source>
        <dbReference type="Google" id="ProtNLM"/>
    </source>
</evidence>
<reference evidence="2 3" key="1">
    <citation type="submission" date="2016-09" db="EMBL/GenBank/DDBJ databases">
        <authorList>
            <person name="Capua I."/>
            <person name="De Benedictis P."/>
            <person name="Joannis T."/>
            <person name="Lombin L.H."/>
            <person name="Cattoli G."/>
        </authorList>
    </citation>
    <scope>NUCLEOTIDE SEQUENCE [LARGE SCALE GENOMIC DNA]</scope>
    <source>
        <strain evidence="2 3">NRS-1</strain>
    </source>
</reference>
<keyword evidence="1" id="KW-0472">Membrane</keyword>
<comment type="caution">
    <text evidence="2">The sequence shown here is derived from an EMBL/GenBank/DDBJ whole genome shotgun (WGS) entry which is preliminary data.</text>
</comment>
<dbReference type="AlphaFoldDB" id="A0A1E5UE12"/>
<protein>
    <recommendedName>
        <fullName evidence="4">DUF1049 domain-containing protein</fullName>
    </recommendedName>
</protein>
<dbReference type="EMBL" id="MKGI01000050">
    <property type="protein sequence ID" value="OEL11153.1"/>
    <property type="molecule type" value="Genomic_DNA"/>
</dbReference>
<gene>
    <name evidence="2" type="ORF">BHF72_2383</name>
</gene>
<name>A0A1E5UE12_9FLAO</name>
<keyword evidence="3" id="KW-1185">Reference proteome</keyword>
<keyword evidence="1" id="KW-1133">Transmembrane helix</keyword>
<feature type="transmembrane region" description="Helical" evidence="1">
    <location>
        <begin position="33"/>
        <end position="57"/>
    </location>
</feature>
<sequence>MKNVSTRQIIDIVLLIVLLIFIGQNLESVKVKFIAFGFEMPLVILIAIVFFIGYYTAKAFNKNK</sequence>
<dbReference type="RefSeq" id="WP_069798687.1">
    <property type="nucleotide sequence ID" value="NZ_CP034157.1"/>
</dbReference>
<feature type="transmembrane region" description="Helical" evidence="1">
    <location>
        <begin position="9"/>
        <end position="27"/>
    </location>
</feature>
<keyword evidence="1" id="KW-0812">Transmembrane</keyword>
<dbReference type="Proteomes" id="UP000095601">
    <property type="component" value="Unassembled WGS sequence"/>
</dbReference>
<evidence type="ECO:0000313" key="3">
    <source>
        <dbReference type="Proteomes" id="UP000095601"/>
    </source>
</evidence>
<dbReference type="STRING" id="237258.SAMN04489756_1402"/>
<evidence type="ECO:0000256" key="1">
    <source>
        <dbReference type="SAM" id="Phobius"/>
    </source>
</evidence>
<accession>A0A1E5UE12</accession>
<organism evidence="2 3">
    <name type="scientific">Cloacibacterium normanense</name>
    <dbReference type="NCBI Taxonomy" id="237258"/>
    <lineage>
        <taxon>Bacteria</taxon>
        <taxon>Pseudomonadati</taxon>
        <taxon>Bacteroidota</taxon>
        <taxon>Flavobacteriia</taxon>
        <taxon>Flavobacteriales</taxon>
        <taxon>Weeksellaceae</taxon>
    </lineage>
</organism>